<reference evidence="12" key="1">
    <citation type="submission" date="2020-03" db="EMBL/GenBank/DDBJ databases">
        <title>Transcriptomic Profiling of the Digestive Tract of the Rat Flea, Xenopsylla cheopis, Following Blood Feeding and Infection with Yersinia pestis.</title>
        <authorList>
            <person name="Bland D.M."/>
            <person name="Martens C.A."/>
            <person name="Virtaneva K."/>
            <person name="Kanakabandi K."/>
            <person name="Long D."/>
            <person name="Rosenke R."/>
            <person name="Saturday G.A."/>
            <person name="Hoyt F.H."/>
            <person name="Bruno D.P."/>
            <person name="Ribeiro J.M.C."/>
            <person name="Hinnebusch J."/>
        </authorList>
    </citation>
    <scope>NUCLEOTIDE SEQUENCE</scope>
</reference>
<dbReference type="Pfam" id="PF08574">
    <property type="entry name" value="Iwr1"/>
    <property type="match status" value="1"/>
</dbReference>
<comment type="similarity">
    <text evidence="4">Belongs to the IWR1/SLC7A6OS family.</text>
</comment>
<evidence type="ECO:0000256" key="6">
    <source>
        <dbReference type="ARBA" id="ARBA00022448"/>
    </source>
</evidence>
<evidence type="ECO:0000313" key="12">
    <source>
        <dbReference type="EMBL" id="NOV44891.1"/>
    </source>
</evidence>
<evidence type="ECO:0000256" key="9">
    <source>
        <dbReference type="ARBA" id="ARBA00023242"/>
    </source>
</evidence>
<dbReference type="PANTHER" id="PTHR31196:SF2">
    <property type="entry name" value="RNA POLYMERASE II NUCLEAR LOCALIZATION PROTEIN SLC7A6OS-RELATED"/>
    <property type="match status" value="1"/>
</dbReference>
<dbReference type="PANTHER" id="PTHR31196">
    <property type="entry name" value="RNA POLYMERASE II NUCLEAR LOCALIZATION PROTEIN SLC7A6OS-RELATED"/>
    <property type="match status" value="1"/>
</dbReference>
<evidence type="ECO:0000256" key="4">
    <source>
        <dbReference type="ARBA" id="ARBA00010218"/>
    </source>
</evidence>
<evidence type="ECO:0000259" key="11">
    <source>
        <dbReference type="Pfam" id="PF08574"/>
    </source>
</evidence>
<evidence type="ECO:0000256" key="10">
    <source>
        <dbReference type="SAM" id="MobiDB-lite"/>
    </source>
</evidence>
<feature type="domain" description="Transcription factor Iwr1" evidence="11">
    <location>
        <begin position="144"/>
        <end position="208"/>
    </location>
</feature>
<dbReference type="AlphaFoldDB" id="A0A6M2DIK4"/>
<evidence type="ECO:0000256" key="7">
    <source>
        <dbReference type="ARBA" id="ARBA00022490"/>
    </source>
</evidence>
<keyword evidence="9" id="KW-0539">Nucleus</keyword>
<dbReference type="InterPro" id="IPR040218">
    <property type="entry name" value="SLC7A6OS"/>
</dbReference>
<dbReference type="GO" id="GO:0005634">
    <property type="term" value="C:nucleus"/>
    <property type="evidence" value="ECO:0007669"/>
    <property type="project" value="UniProtKB-SubCell"/>
</dbReference>
<proteinExistence type="inferred from homology"/>
<dbReference type="EMBL" id="GIIL01001165">
    <property type="protein sequence ID" value="NOV44891.1"/>
    <property type="molecule type" value="Transcribed_RNA"/>
</dbReference>
<organism evidence="12">
    <name type="scientific">Xenopsylla cheopis</name>
    <name type="common">Oriental rat flea</name>
    <name type="synonym">Pulex cheopis</name>
    <dbReference type="NCBI Taxonomy" id="163159"/>
    <lineage>
        <taxon>Eukaryota</taxon>
        <taxon>Metazoa</taxon>
        <taxon>Ecdysozoa</taxon>
        <taxon>Arthropoda</taxon>
        <taxon>Hexapoda</taxon>
        <taxon>Insecta</taxon>
        <taxon>Pterygota</taxon>
        <taxon>Neoptera</taxon>
        <taxon>Endopterygota</taxon>
        <taxon>Siphonaptera</taxon>
        <taxon>Pulicidae</taxon>
        <taxon>Xenopsyllinae</taxon>
        <taxon>Xenopsylla</taxon>
    </lineage>
</organism>
<keyword evidence="6" id="KW-0813">Transport</keyword>
<comment type="function">
    <text evidence="1">Directs RNA polymerase II nuclear import.</text>
</comment>
<feature type="region of interest" description="Disordered" evidence="10">
    <location>
        <begin position="186"/>
        <end position="212"/>
    </location>
</feature>
<comment type="subcellular location">
    <subcellularLocation>
        <location evidence="3">Cytoplasm</location>
    </subcellularLocation>
    <subcellularLocation>
        <location evidence="2">Nucleus</location>
    </subcellularLocation>
</comment>
<evidence type="ECO:0000256" key="8">
    <source>
        <dbReference type="ARBA" id="ARBA00022927"/>
    </source>
</evidence>
<evidence type="ECO:0000256" key="2">
    <source>
        <dbReference type="ARBA" id="ARBA00004123"/>
    </source>
</evidence>
<dbReference type="GO" id="GO:0005737">
    <property type="term" value="C:cytoplasm"/>
    <property type="evidence" value="ECO:0007669"/>
    <property type="project" value="UniProtKB-SubCell"/>
</dbReference>
<sequence length="300" mass="34710">MAAVIRVKRRIFDEPLDSLVINCKRRKTDNTEQQDNSVSALIKLATTLKNEDENLSTHLSKISKEEAKKSFKKHIPNITLKLRNEQKLQAQNNRFKVVNCFRTLDESKVSTNEEKNELTVVDIEQKTEGNNVLFSDNDTKLCNNYVYDLYYMDDVNDMVLDNMLSVYEATDDLVFGTFREDGYKSSDDFDSDDSNDENNYRNDYPDSDNSVNEGVMRQAMGDLSLGEDLSSDEGEEGFVYSVDSEGFAFEDDVDDNDVHRYGERYARYKSRVLKELKDTDTDSENDRDDYYDCLNYDNSD</sequence>
<evidence type="ECO:0000256" key="1">
    <source>
        <dbReference type="ARBA" id="ARBA00003202"/>
    </source>
</evidence>
<evidence type="ECO:0000256" key="3">
    <source>
        <dbReference type="ARBA" id="ARBA00004496"/>
    </source>
</evidence>
<dbReference type="InterPro" id="IPR013883">
    <property type="entry name" value="TF_Iwr1_dom"/>
</dbReference>
<dbReference type="GO" id="GO:0015031">
    <property type="term" value="P:protein transport"/>
    <property type="evidence" value="ECO:0007669"/>
    <property type="project" value="UniProtKB-KW"/>
</dbReference>
<feature type="region of interest" description="Disordered" evidence="10">
    <location>
        <begin position="278"/>
        <end position="300"/>
    </location>
</feature>
<name>A0A6M2DIK4_XENCH</name>
<keyword evidence="7" id="KW-0963">Cytoplasm</keyword>
<evidence type="ECO:0000256" key="5">
    <source>
        <dbReference type="ARBA" id="ARBA00017036"/>
    </source>
</evidence>
<dbReference type="GO" id="GO:0032502">
    <property type="term" value="P:developmental process"/>
    <property type="evidence" value="ECO:0007669"/>
    <property type="project" value="TreeGrafter"/>
</dbReference>
<keyword evidence="8" id="KW-0653">Protein transport</keyword>
<protein>
    <recommendedName>
        <fullName evidence="5">Probable RNA polymerase II nuclear localization protein SLC7A6OS</fullName>
    </recommendedName>
</protein>
<accession>A0A6M2DIK4</accession>
<feature type="compositionally biased region" description="Acidic residues" evidence="10">
    <location>
        <begin position="281"/>
        <end position="291"/>
    </location>
</feature>